<feature type="transmembrane region" description="Helical" evidence="1">
    <location>
        <begin position="84"/>
        <end position="100"/>
    </location>
</feature>
<keyword evidence="1" id="KW-1133">Transmembrane helix</keyword>
<dbReference type="Proteomes" id="UP001236657">
    <property type="component" value="Chromosome"/>
</dbReference>
<organism evidence="2 3">
    <name type="scientific">Thiothrix lacustris</name>
    <dbReference type="NCBI Taxonomy" id="525917"/>
    <lineage>
        <taxon>Bacteria</taxon>
        <taxon>Pseudomonadati</taxon>
        <taxon>Pseudomonadota</taxon>
        <taxon>Gammaproteobacteria</taxon>
        <taxon>Thiotrichales</taxon>
        <taxon>Thiotrichaceae</taxon>
        <taxon>Thiothrix</taxon>
    </lineage>
</organism>
<dbReference type="EMBL" id="CP133218">
    <property type="protein sequence ID" value="WML90849.1"/>
    <property type="molecule type" value="Genomic_DNA"/>
</dbReference>
<evidence type="ECO:0000313" key="2">
    <source>
        <dbReference type="EMBL" id="WML90849.1"/>
    </source>
</evidence>
<gene>
    <name evidence="2" type="ORF">RCF98_00505</name>
</gene>
<evidence type="ECO:0000256" key="1">
    <source>
        <dbReference type="SAM" id="Phobius"/>
    </source>
</evidence>
<accession>A0ABY9MQB4</accession>
<dbReference type="RefSeq" id="WP_308895428.1">
    <property type="nucleotide sequence ID" value="NZ_CP133218.1"/>
</dbReference>
<feature type="transmembrane region" description="Helical" evidence="1">
    <location>
        <begin position="7"/>
        <end position="25"/>
    </location>
</feature>
<keyword evidence="1" id="KW-0812">Transmembrane</keyword>
<reference evidence="2 3" key="1">
    <citation type="submission" date="2023-08" db="EMBL/GenBank/DDBJ databases">
        <title>New molecular markers tilS and rpoB for phylogenetic and monitoring studies of the genus Thiothrix biodiversity.</title>
        <authorList>
            <person name="Ravin N.V."/>
            <person name="Smolyakov D."/>
            <person name="Markov N.D."/>
            <person name="Beletsky A.V."/>
            <person name="Mardanov A.V."/>
            <person name="Rudenko T.S."/>
            <person name="Grabovich M.Y."/>
        </authorList>
    </citation>
    <scope>NUCLEOTIDE SEQUENCE [LARGE SCALE GENOMIC DNA]</scope>
    <source>
        <strain evidence="2 3">MK1</strain>
    </source>
</reference>
<keyword evidence="3" id="KW-1185">Reference proteome</keyword>
<sequence length="101" mass="11510">MYQDKQQWVRLIYVAFNAVVVFWLIQPKQIEQYLKWDNGIEAGATLPLIQLTLFLISIGLILPKSKYFEPLGRDGRITSDFRQLIIGVPVSAVAWGMSLLG</sequence>
<protein>
    <recommendedName>
        <fullName evidence="4">MFS transporter</fullName>
    </recommendedName>
</protein>
<proteinExistence type="predicted"/>
<name>A0ABY9MQB4_9GAMM</name>
<evidence type="ECO:0000313" key="3">
    <source>
        <dbReference type="Proteomes" id="UP001236657"/>
    </source>
</evidence>
<keyword evidence="1" id="KW-0472">Membrane</keyword>
<evidence type="ECO:0008006" key="4">
    <source>
        <dbReference type="Google" id="ProtNLM"/>
    </source>
</evidence>
<feature type="transmembrane region" description="Helical" evidence="1">
    <location>
        <begin position="45"/>
        <end position="63"/>
    </location>
</feature>